<keyword evidence="7" id="KW-1185">Reference proteome</keyword>
<evidence type="ECO:0000256" key="3">
    <source>
        <dbReference type="ARBA" id="ARBA00022989"/>
    </source>
</evidence>
<dbReference type="GO" id="GO:0022857">
    <property type="term" value="F:transmembrane transporter activity"/>
    <property type="evidence" value="ECO:0007669"/>
    <property type="project" value="InterPro"/>
</dbReference>
<dbReference type="RefSeq" id="WP_186877077.1">
    <property type="nucleotide sequence ID" value="NZ_JACOPF010000005.1"/>
</dbReference>
<evidence type="ECO:0000256" key="5">
    <source>
        <dbReference type="SAM" id="Phobius"/>
    </source>
</evidence>
<feature type="transmembrane region" description="Helical" evidence="5">
    <location>
        <begin position="18"/>
        <end position="35"/>
    </location>
</feature>
<name>A0A923RS49_9FIRM</name>
<feature type="transmembrane region" description="Helical" evidence="5">
    <location>
        <begin position="42"/>
        <end position="60"/>
    </location>
</feature>
<feature type="transmembrane region" description="Helical" evidence="5">
    <location>
        <begin position="319"/>
        <end position="338"/>
    </location>
</feature>
<feature type="transmembrane region" description="Helical" evidence="5">
    <location>
        <begin position="174"/>
        <end position="194"/>
    </location>
</feature>
<accession>A0A923RS49</accession>
<keyword evidence="3 5" id="KW-1133">Transmembrane helix</keyword>
<feature type="transmembrane region" description="Helical" evidence="5">
    <location>
        <begin position="135"/>
        <end position="162"/>
    </location>
</feature>
<comment type="subcellular location">
    <subcellularLocation>
        <location evidence="1">Membrane</location>
        <topology evidence="1">Multi-pass membrane protein</topology>
    </subcellularLocation>
</comment>
<dbReference type="PANTHER" id="PTHR10283">
    <property type="entry name" value="SOLUTE CARRIER FAMILY 13 MEMBER"/>
    <property type="match status" value="1"/>
</dbReference>
<sequence>MKEIWKEYVLPDRADRQWYSRLFMSFVLPAVLFFLRPVGMDLRESAVTAGVVLAIIWWSSGIVKKIPAAVFLLLLFMLVSQTGYQTVFSFPLSETFPMLVITYLFSRAISNAGMIDRICSPLLERVVHTPFQCLLAVIALFYLTMYVIPQPLARLIIVAAVFDRFLKQAEVPRQVYSVLMYGVFLFYAMVNMSAKDADMIMNYVAAGFAEQQITNGMWVKAMFLPTLILCIFILGLFLLLFRKQLQGYKIVVKEKAEKQPFTRQQKTAMVIICMTVLLWMTQGLHGVNNTLISAVSTALLYGIRILHREDIKAIDVTTLIFLTAAFSIGGVMEACGVADKVFGALQGFFPQQLSVPYFLIMIFAGMALHMVLGSNTTTLSVIVPGMMIICGGLVPEEVIVYIGIISVSFHAVLPFHSVSLMIGTSDGYFPSKYVTKLGIPVTVLVYLAAICLFLPYWKLIQLI</sequence>
<organism evidence="6 7">
    <name type="scientific">Mediterraneibacter hominis</name>
    <dbReference type="NCBI Taxonomy" id="2763054"/>
    <lineage>
        <taxon>Bacteria</taxon>
        <taxon>Bacillati</taxon>
        <taxon>Bacillota</taxon>
        <taxon>Clostridia</taxon>
        <taxon>Lachnospirales</taxon>
        <taxon>Lachnospiraceae</taxon>
        <taxon>Mediterraneibacter</taxon>
    </lineage>
</organism>
<feature type="transmembrane region" description="Helical" evidence="5">
    <location>
        <begin position="222"/>
        <end position="241"/>
    </location>
</feature>
<comment type="caution">
    <text evidence="6">The sequence shown here is derived from an EMBL/GenBank/DDBJ whole genome shotgun (WGS) entry which is preliminary data.</text>
</comment>
<feature type="transmembrane region" description="Helical" evidence="5">
    <location>
        <begin position="398"/>
        <end position="417"/>
    </location>
</feature>
<dbReference type="Proteomes" id="UP000652477">
    <property type="component" value="Unassembled WGS sequence"/>
</dbReference>
<evidence type="ECO:0000256" key="2">
    <source>
        <dbReference type="ARBA" id="ARBA00022692"/>
    </source>
</evidence>
<evidence type="ECO:0000256" key="4">
    <source>
        <dbReference type="ARBA" id="ARBA00023136"/>
    </source>
</evidence>
<dbReference type="GO" id="GO:0005886">
    <property type="term" value="C:plasma membrane"/>
    <property type="evidence" value="ECO:0007669"/>
    <property type="project" value="TreeGrafter"/>
</dbReference>
<evidence type="ECO:0000313" key="6">
    <source>
        <dbReference type="EMBL" id="MBC5690423.1"/>
    </source>
</evidence>
<evidence type="ECO:0000313" key="7">
    <source>
        <dbReference type="Proteomes" id="UP000652477"/>
    </source>
</evidence>
<dbReference type="EMBL" id="JACOPF010000005">
    <property type="protein sequence ID" value="MBC5690423.1"/>
    <property type="molecule type" value="Genomic_DNA"/>
</dbReference>
<keyword evidence="2 5" id="KW-0812">Transmembrane</keyword>
<feature type="transmembrane region" description="Helical" evidence="5">
    <location>
        <begin position="66"/>
        <end position="84"/>
    </location>
</feature>
<dbReference type="InterPro" id="IPR001898">
    <property type="entry name" value="SLC13A/DASS"/>
</dbReference>
<feature type="transmembrane region" description="Helical" evidence="5">
    <location>
        <begin position="290"/>
        <end position="307"/>
    </location>
</feature>
<evidence type="ECO:0000256" key="1">
    <source>
        <dbReference type="ARBA" id="ARBA00004141"/>
    </source>
</evidence>
<dbReference type="AlphaFoldDB" id="A0A923RS49"/>
<dbReference type="Pfam" id="PF00939">
    <property type="entry name" value="Na_sulph_symp"/>
    <property type="match status" value="1"/>
</dbReference>
<protein>
    <submittedName>
        <fullName evidence="6">Anion permease</fullName>
    </submittedName>
</protein>
<keyword evidence="4 5" id="KW-0472">Membrane</keyword>
<reference evidence="6" key="1">
    <citation type="submission" date="2020-08" db="EMBL/GenBank/DDBJ databases">
        <title>Genome public.</title>
        <authorList>
            <person name="Liu C."/>
            <person name="Sun Q."/>
        </authorList>
    </citation>
    <scope>NUCLEOTIDE SEQUENCE</scope>
    <source>
        <strain evidence="6">NSJ-55</strain>
    </source>
</reference>
<gene>
    <name evidence="6" type="ORF">H8S37_16030</name>
</gene>
<feature type="transmembrane region" description="Helical" evidence="5">
    <location>
        <begin position="358"/>
        <end position="386"/>
    </location>
</feature>
<feature type="transmembrane region" description="Helical" evidence="5">
    <location>
        <begin position="437"/>
        <end position="457"/>
    </location>
</feature>
<proteinExistence type="predicted"/>